<proteinExistence type="inferred from homology"/>
<keyword evidence="4 7" id="KW-0732">Signal</keyword>
<dbReference type="InterPro" id="IPR018202">
    <property type="entry name" value="Ser_caboxypep_ser_AS"/>
</dbReference>
<reference evidence="8" key="1">
    <citation type="submission" date="2014-09" db="EMBL/GenBank/DDBJ databases">
        <authorList>
            <person name="Magalhaes I.L.F."/>
            <person name="Oliveira U."/>
            <person name="Santos F.R."/>
            <person name="Vidigal T.H.D.A."/>
            <person name="Brescovit A.D."/>
            <person name="Santos A.J."/>
        </authorList>
    </citation>
    <scope>NUCLEOTIDE SEQUENCE</scope>
</reference>
<name>A0A0K8SL40_LYGHE</name>
<accession>A0A0K8SL40</accession>
<keyword evidence="6" id="KW-0325">Glycoprotein</keyword>
<dbReference type="PANTHER" id="PTHR11802">
    <property type="entry name" value="SERINE PROTEASE FAMILY S10 SERINE CARBOXYPEPTIDASE"/>
    <property type="match status" value="1"/>
</dbReference>
<dbReference type="SUPFAM" id="SSF53474">
    <property type="entry name" value="alpha/beta-Hydrolases"/>
    <property type="match status" value="1"/>
</dbReference>
<dbReference type="PANTHER" id="PTHR11802:SF472">
    <property type="entry name" value="SERINE CARBOXYPEPTIDASE CPVL-RELATED"/>
    <property type="match status" value="1"/>
</dbReference>
<evidence type="ECO:0000256" key="2">
    <source>
        <dbReference type="ARBA" id="ARBA00022645"/>
    </source>
</evidence>
<evidence type="ECO:0000256" key="7">
    <source>
        <dbReference type="RuleBase" id="RU361156"/>
    </source>
</evidence>
<evidence type="ECO:0000256" key="4">
    <source>
        <dbReference type="ARBA" id="ARBA00022729"/>
    </source>
</evidence>
<dbReference type="PROSITE" id="PS00560">
    <property type="entry name" value="CARBOXYPEPT_SER_HIS"/>
    <property type="match status" value="1"/>
</dbReference>
<feature type="signal peptide" evidence="7">
    <location>
        <begin position="1"/>
        <end position="20"/>
    </location>
</feature>
<dbReference type="InterPro" id="IPR029058">
    <property type="entry name" value="AB_hydrolase_fold"/>
</dbReference>
<dbReference type="PRINTS" id="PR00724">
    <property type="entry name" value="CRBOXYPTASEC"/>
</dbReference>
<organism evidence="8">
    <name type="scientific">Lygus hesperus</name>
    <name type="common">Western plant bug</name>
    <dbReference type="NCBI Taxonomy" id="30085"/>
    <lineage>
        <taxon>Eukaryota</taxon>
        <taxon>Metazoa</taxon>
        <taxon>Ecdysozoa</taxon>
        <taxon>Arthropoda</taxon>
        <taxon>Hexapoda</taxon>
        <taxon>Insecta</taxon>
        <taxon>Pterygota</taxon>
        <taxon>Neoptera</taxon>
        <taxon>Paraneoptera</taxon>
        <taxon>Hemiptera</taxon>
        <taxon>Heteroptera</taxon>
        <taxon>Panheteroptera</taxon>
        <taxon>Cimicomorpha</taxon>
        <taxon>Miridae</taxon>
        <taxon>Mirini</taxon>
        <taxon>Lygus</taxon>
    </lineage>
</organism>
<dbReference type="FunFam" id="3.40.50.1820:FF:000096">
    <property type="entry name" value="Carboxypeptidase vitellogenic-like"/>
    <property type="match status" value="1"/>
</dbReference>
<keyword evidence="3 7" id="KW-0645">Protease</keyword>
<dbReference type="GO" id="GO:0006508">
    <property type="term" value="P:proteolysis"/>
    <property type="evidence" value="ECO:0007669"/>
    <property type="project" value="UniProtKB-KW"/>
</dbReference>
<dbReference type="AlphaFoldDB" id="A0A0K8SL40"/>
<dbReference type="GO" id="GO:0004185">
    <property type="term" value="F:serine-type carboxypeptidase activity"/>
    <property type="evidence" value="ECO:0007669"/>
    <property type="project" value="UniProtKB-UniRule"/>
</dbReference>
<evidence type="ECO:0000313" key="8">
    <source>
        <dbReference type="EMBL" id="JAG54021.1"/>
    </source>
</evidence>
<dbReference type="InterPro" id="IPR001563">
    <property type="entry name" value="Peptidase_S10"/>
</dbReference>
<evidence type="ECO:0000256" key="1">
    <source>
        <dbReference type="ARBA" id="ARBA00009431"/>
    </source>
</evidence>
<dbReference type="EC" id="3.4.16.-" evidence="7"/>
<keyword evidence="5 7" id="KW-0378">Hydrolase</keyword>
<dbReference type="PROSITE" id="PS00131">
    <property type="entry name" value="CARBOXYPEPT_SER_SER"/>
    <property type="match status" value="1"/>
</dbReference>
<dbReference type="Pfam" id="PF00450">
    <property type="entry name" value="Peptidase_S10"/>
    <property type="match status" value="1"/>
</dbReference>
<comment type="similarity">
    <text evidence="1 7">Belongs to the peptidase S10 family.</text>
</comment>
<evidence type="ECO:0000256" key="3">
    <source>
        <dbReference type="ARBA" id="ARBA00022670"/>
    </source>
</evidence>
<protein>
    <recommendedName>
        <fullName evidence="7">Carboxypeptidase</fullName>
        <ecNumber evidence="7">3.4.16.-</ecNumber>
    </recommendedName>
</protein>
<dbReference type="EMBL" id="GBRD01011805">
    <property type="protein sequence ID" value="JAG54019.1"/>
    <property type="molecule type" value="Transcribed_RNA"/>
</dbReference>
<dbReference type="InterPro" id="IPR033124">
    <property type="entry name" value="Ser_caboxypep_his_AS"/>
</dbReference>
<dbReference type="EMBL" id="GBRD01011803">
    <property type="protein sequence ID" value="JAG54021.1"/>
    <property type="molecule type" value="Transcribed_RNA"/>
</dbReference>
<feature type="chain" id="PRO_5015018107" description="Carboxypeptidase" evidence="7">
    <location>
        <begin position="21"/>
        <end position="455"/>
    </location>
</feature>
<sequence>MKFWCFSSLLLFAGSIDCLGLNRLKVTPCSPQGATGDPLFLTPYIKAGRAADGRKAAQVPPILENIQSYSGYFTVNSDFNSNLFFWYFPAESSPESAPIALWLQGGPGGSSMFGLFQETGPISINNNLTVSNRKYSWTKDIHMIYIDNPVGTGFSFTQNPEGYVTNQEEVGRDLYSALIQFFQIFPELQSHDFYISGESYAGKYIPALAYTIHINNPTASLKINLKGMAIGDGLIDPENMMKYGDYLVQHGLVDDEGLKQFHQLEARIVNAIKAGRFQEASEGFQHVFKLLFNVAGNVDVYDYLIDGEGEISGDTLSRFLCQANIRKRIHVGDLPFNDGKTVQRYLELDMMKSVKPWFEVLLEHYKVLLYNGQLDIIVAYPLTVNFVKKLVWSGSDEYLTAKRKEWFVGDQLAGYSKSAGNFTELLVRDAGHMVPSDQPKWALNMMRKFVSNSSF</sequence>
<evidence type="ECO:0000256" key="5">
    <source>
        <dbReference type="ARBA" id="ARBA00022801"/>
    </source>
</evidence>
<keyword evidence="2 7" id="KW-0121">Carboxypeptidase</keyword>
<evidence type="ECO:0000256" key="6">
    <source>
        <dbReference type="ARBA" id="ARBA00023180"/>
    </source>
</evidence>
<dbReference type="Gene3D" id="3.40.50.1820">
    <property type="entry name" value="alpha/beta hydrolase"/>
    <property type="match status" value="1"/>
</dbReference>